<gene>
    <name evidence="1" type="ORF">BACPEC_02129</name>
</gene>
<proteinExistence type="predicted"/>
<dbReference type="EMBL" id="ABVQ01000036">
    <property type="protein sequence ID" value="EEC57620.1"/>
    <property type="molecule type" value="Genomic_DNA"/>
</dbReference>
<evidence type="ECO:0008006" key="3">
    <source>
        <dbReference type="Google" id="ProtNLM"/>
    </source>
</evidence>
<sequence length="114" mass="13137">MLFAKKTPEEKMEKMIKRNDWGELSQYVFDTKENKLALAKALAKSDSQQSIDLLLRLADDKDEDVVFATCETLRQVGDDHDTADLLTILQKLPQSETKLRDEISRTVAELHKRM</sequence>
<dbReference type="AlphaFoldDB" id="B7ASS4"/>
<keyword evidence="2" id="KW-1185">Reference proteome</keyword>
<dbReference type="InterPro" id="IPR011989">
    <property type="entry name" value="ARM-like"/>
</dbReference>
<protein>
    <recommendedName>
        <fullName evidence="3">HEAT repeat domain-containing protein</fullName>
    </recommendedName>
</protein>
<dbReference type="Proteomes" id="UP000003136">
    <property type="component" value="Unassembled WGS sequence"/>
</dbReference>
<name>B7ASS4_9FIRM</name>
<dbReference type="Pfam" id="PF13646">
    <property type="entry name" value="HEAT_2"/>
    <property type="match status" value="1"/>
</dbReference>
<evidence type="ECO:0000313" key="2">
    <source>
        <dbReference type="Proteomes" id="UP000003136"/>
    </source>
</evidence>
<evidence type="ECO:0000313" key="1">
    <source>
        <dbReference type="EMBL" id="EEC57620.1"/>
    </source>
</evidence>
<reference evidence="1 2" key="2">
    <citation type="submission" date="2008-11" db="EMBL/GenBank/DDBJ databases">
        <authorList>
            <person name="Fulton L."/>
            <person name="Clifton S."/>
            <person name="Fulton B."/>
            <person name="Xu J."/>
            <person name="Minx P."/>
            <person name="Pepin K.H."/>
            <person name="Johnson M."/>
            <person name="Bhonagiri V."/>
            <person name="Nash W.E."/>
            <person name="Mardis E.R."/>
            <person name="Wilson R.K."/>
        </authorList>
    </citation>
    <scope>NUCLEOTIDE SEQUENCE [LARGE SCALE GENOMIC DNA]</scope>
    <source>
        <strain evidence="1 2">ATCC 43243</strain>
    </source>
</reference>
<dbReference type="HOGENOM" id="CLU_2116122_0_0_9"/>
<accession>B7ASS4</accession>
<comment type="caution">
    <text evidence="1">The sequence shown here is derived from an EMBL/GenBank/DDBJ whole genome shotgun (WGS) entry which is preliminary data.</text>
</comment>
<dbReference type="SUPFAM" id="SSF48371">
    <property type="entry name" value="ARM repeat"/>
    <property type="match status" value="1"/>
</dbReference>
<reference evidence="1 2" key="1">
    <citation type="submission" date="2008-11" db="EMBL/GenBank/DDBJ databases">
        <title>Draft genome sequence of Bacteroides pectinophilus (ATCC 43243).</title>
        <authorList>
            <person name="Sudarsanam P."/>
            <person name="Ley R."/>
            <person name="Guruge J."/>
            <person name="Turnbaugh P.J."/>
            <person name="Mahowald M."/>
            <person name="Liep D."/>
            <person name="Gordon J."/>
        </authorList>
    </citation>
    <scope>NUCLEOTIDE SEQUENCE [LARGE SCALE GENOMIC DNA]</scope>
    <source>
        <strain evidence="1 2">ATCC 43243</strain>
    </source>
</reference>
<dbReference type="InterPro" id="IPR016024">
    <property type="entry name" value="ARM-type_fold"/>
</dbReference>
<dbReference type="eggNOG" id="ENOG50347GA">
    <property type="taxonomic scope" value="Bacteria"/>
</dbReference>
<organism evidence="1 2">
    <name type="scientific">[Bacteroides] pectinophilus ATCC 43243</name>
    <dbReference type="NCBI Taxonomy" id="483218"/>
    <lineage>
        <taxon>Bacteria</taxon>
        <taxon>Bacillati</taxon>
        <taxon>Bacillota</taxon>
        <taxon>Clostridia</taxon>
        <taxon>Eubacteriales</taxon>
    </lineage>
</organism>
<dbReference type="STRING" id="483218.BACPEC_02129"/>
<dbReference type="Gene3D" id="1.25.10.10">
    <property type="entry name" value="Leucine-rich Repeat Variant"/>
    <property type="match status" value="1"/>
</dbReference>